<reference evidence="1 2" key="1">
    <citation type="submission" date="2016-03" db="EMBL/GenBank/DDBJ databases">
        <title>Draft genome sequence of the Fonsecaea monophora CBS 269.37.</title>
        <authorList>
            <person name="Bombassaro A."/>
            <person name="Vinicius W.A."/>
            <person name="De Hoog S."/>
            <person name="Sun J."/>
            <person name="Souza E.M."/>
            <person name="Raittz R.T."/>
            <person name="Costa F."/>
            <person name="Leao A.C."/>
            <person name="Tadra-Sfeir M.Z."/>
            <person name="Baura V."/>
            <person name="Balsanelli E."/>
            <person name="Pedrosa F.O."/>
            <person name="Moreno L.F."/>
            <person name="Steffens M.B."/>
            <person name="Xi L."/>
            <person name="Bocca A.L."/>
            <person name="Felipe M.S."/>
            <person name="Teixeira M."/>
            <person name="Telles Filho F.Q."/>
            <person name="Azevedo C.M."/>
            <person name="Gomes R."/>
            <person name="Vicente V.A."/>
        </authorList>
    </citation>
    <scope>NUCLEOTIDE SEQUENCE [LARGE SCALE GENOMIC DNA]</scope>
    <source>
        <strain evidence="1 2">CBS 269.37</strain>
    </source>
</reference>
<dbReference type="RefSeq" id="XP_022516304.1">
    <property type="nucleotide sequence ID" value="XM_022651331.1"/>
</dbReference>
<keyword evidence="2" id="KW-1185">Reference proteome</keyword>
<proteinExistence type="predicted"/>
<accession>A0A177FM01</accession>
<dbReference type="AlphaFoldDB" id="A0A177FM01"/>
<comment type="caution">
    <text evidence="1">The sequence shown here is derived from an EMBL/GenBank/DDBJ whole genome shotgun (WGS) entry which is preliminary data.</text>
</comment>
<sequence length="316" mass="34617">MPLKAPADKLPLAVRKNVRDEWESKKSEIEARISKTLGEAWTVTTNPNLLYVYTDDESYKSRIGTIIMWYMEPFCSNLESFVATYGDDGKSELNTLCPKHQVELAPQEDDTKFTYGGLQIKDGVLRLLFAEGYLAANVSDVSRDFNDALTKAAAAGGGAGSSGSGSSSAFNINARQSVRESYDPKVADLQQAIGALVGVPDILLNANFEANAAVLAAAGAQVRADWDRILGRVSLDYFDGLKYQLERAGFKDDDMLQEGFQEAVTKREILLRVVDKLQKGTYHEVLVEDGVLVIQTTPGYLWSNVSDVGSEILDIL</sequence>
<evidence type="ECO:0000313" key="2">
    <source>
        <dbReference type="Proteomes" id="UP000077002"/>
    </source>
</evidence>
<gene>
    <name evidence="1" type="ORF">AYO21_01348</name>
</gene>
<dbReference type="GeneID" id="34596527"/>
<dbReference type="Proteomes" id="UP000077002">
    <property type="component" value="Unassembled WGS sequence"/>
</dbReference>
<dbReference type="EMBL" id="LVKK01000005">
    <property type="protein sequence ID" value="OAG44352.1"/>
    <property type="molecule type" value="Genomic_DNA"/>
</dbReference>
<name>A0A177FM01_9EURO</name>
<dbReference type="OrthoDB" id="2364174at2759"/>
<evidence type="ECO:0000313" key="1">
    <source>
        <dbReference type="EMBL" id="OAG44352.1"/>
    </source>
</evidence>
<organism evidence="1 2">
    <name type="scientific">Fonsecaea monophora</name>
    <dbReference type="NCBI Taxonomy" id="254056"/>
    <lineage>
        <taxon>Eukaryota</taxon>
        <taxon>Fungi</taxon>
        <taxon>Dikarya</taxon>
        <taxon>Ascomycota</taxon>
        <taxon>Pezizomycotina</taxon>
        <taxon>Eurotiomycetes</taxon>
        <taxon>Chaetothyriomycetidae</taxon>
        <taxon>Chaetothyriales</taxon>
        <taxon>Herpotrichiellaceae</taxon>
        <taxon>Fonsecaea</taxon>
    </lineage>
</organism>
<protein>
    <submittedName>
        <fullName evidence="1">Uncharacterized protein</fullName>
    </submittedName>
</protein>